<dbReference type="InterPro" id="IPR035386">
    <property type="entry name" value="Arm-DNA-bind_5"/>
</dbReference>
<keyword evidence="5" id="KW-1185">Reference proteome</keyword>
<protein>
    <submittedName>
        <fullName evidence="4">Tyrosine-type recombinase/integrase</fullName>
    </submittedName>
</protein>
<evidence type="ECO:0000313" key="4">
    <source>
        <dbReference type="EMBL" id="MBO0360641.1"/>
    </source>
</evidence>
<dbReference type="PROSITE" id="PS51898">
    <property type="entry name" value="TYR_RECOMBINASE"/>
    <property type="match status" value="1"/>
</dbReference>
<organism evidence="4 5">
    <name type="scientific">Hymenobacter telluris</name>
    <dbReference type="NCBI Taxonomy" id="2816474"/>
    <lineage>
        <taxon>Bacteria</taxon>
        <taxon>Pseudomonadati</taxon>
        <taxon>Bacteroidota</taxon>
        <taxon>Cytophagia</taxon>
        <taxon>Cytophagales</taxon>
        <taxon>Hymenobacteraceae</taxon>
        <taxon>Hymenobacter</taxon>
    </lineage>
</organism>
<evidence type="ECO:0000256" key="2">
    <source>
        <dbReference type="ARBA" id="ARBA00023172"/>
    </source>
</evidence>
<accession>A0A939JCX0</accession>
<sequence>MDITRQLRRSALNKRGLAPIQMTICWAGHRLRIGSGEVVRPEHWDEENHKVKAVKGSYYHQINPKLAAIEQAAEEALYAAEQAGVLLSEAALRAALEPALKPGKTLNPSVVPATAGEGAAPRTFLQLMDAWVQESARKLHPTTYRPMAKTTLDGLKATRQRFALFSQAKQVPLTLEGMDNAFYYAFREYVMDELGQEANTFGKHITRLRTFLAWCEDQDLPVNRRYRKFTAPKVYVGVDALTEQELRRIQKLDFHSEQVQQQLLELHRATHSKANAPEMHNYQAWAAHVALARDKFLECCYTGLRISDAEKLGWQHVKGQMIHIKAGKTGGECYIPFYDDNLFRLVELATAYEHRAPDGLLLPTCYRVNEFLKIVAQLAGITRLTLSSKVGRKTFVTLKLYQGVPTRMVMQATGHTTEASFNRYVGVDTIKLLQEFMRRSSNAA</sequence>
<dbReference type="InterPro" id="IPR013762">
    <property type="entry name" value="Integrase-like_cat_sf"/>
</dbReference>
<dbReference type="Pfam" id="PF00589">
    <property type="entry name" value="Phage_integrase"/>
    <property type="match status" value="1"/>
</dbReference>
<dbReference type="Proteomes" id="UP000664144">
    <property type="component" value="Unassembled WGS sequence"/>
</dbReference>
<evidence type="ECO:0000256" key="1">
    <source>
        <dbReference type="ARBA" id="ARBA00023125"/>
    </source>
</evidence>
<feature type="domain" description="Tyr recombinase" evidence="3">
    <location>
        <begin position="270"/>
        <end position="437"/>
    </location>
</feature>
<dbReference type="Gene3D" id="1.10.443.10">
    <property type="entry name" value="Intergrase catalytic core"/>
    <property type="match status" value="1"/>
</dbReference>
<comment type="caution">
    <text evidence="4">The sequence shown here is derived from an EMBL/GenBank/DDBJ whole genome shotgun (WGS) entry which is preliminary data.</text>
</comment>
<dbReference type="RefSeq" id="WP_206986556.1">
    <property type="nucleotide sequence ID" value="NZ_JAFLQZ010000021.1"/>
</dbReference>
<reference evidence="4" key="1">
    <citation type="submission" date="2021-03" db="EMBL/GenBank/DDBJ databases">
        <authorList>
            <person name="Kim M.K."/>
        </authorList>
    </citation>
    <scope>NUCLEOTIDE SEQUENCE</scope>
    <source>
        <strain evidence="4">BT186</strain>
    </source>
</reference>
<dbReference type="EMBL" id="JAFLQZ010000021">
    <property type="protein sequence ID" value="MBO0360641.1"/>
    <property type="molecule type" value="Genomic_DNA"/>
</dbReference>
<dbReference type="InterPro" id="IPR002104">
    <property type="entry name" value="Integrase_catalytic"/>
</dbReference>
<dbReference type="GO" id="GO:0015074">
    <property type="term" value="P:DNA integration"/>
    <property type="evidence" value="ECO:0007669"/>
    <property type="project" value="InterPro"/>
</dbReference>
<dbReference type="Pfam" id="PF17293">
    <property type="entry name" value="Arm-DNA-bind_5"/>
    <property type="match status" value="1"/>
</dbReference>
<keyword evidence="1" id="KW-0238">DNA-binding</keyword>
<dbReference type="AlphaFoldDB" id="A0A939JCX0"/>
<proteinExistence type="predicted"/>
<evidence type="ECO:0000313" key="5">
    <source>
        <dbReference type="Proteomes" id="UP000664144"/>
    </source>
</evidence>
<dbReference type="GO" id="GO:0006310">
    <property type="term" value="P:DNA recombination"/>
    <property type="evidence" value="ECO:0007669"/>
    <property type="project" value="UniProtKB-KW"/>
</dbReference>
<gene>
    <name evidence="4" type="ORF">J0X19_21960</name>
</gene>
<evidence type="ECO:0000259" key="3">
    <source>
        <dbReference type="PROSITE" id="PS51898"/>
    </source>
</evidence>
<name>A0A939JCX0_9BACT</name>
<dbReference type="InterPro" id="IPR010998">
    <property type="entry name" value="Integrase_recombinase_N"/>
</dbReference>
<dbReference type="InterPro" id="IPR011010">
    <property type="entry name" value="DNA_brk_join_enz"/>
</dbReference>
<dbReference type="GO" id="GO:0003677">
    <property type="term" value="F:DNA binding"/>
    <property type="evidence" value="ECO:0007669"/>
    <property type="project" value="UniProtKB-KW"/>
</dbReference>
<keyword evidence="2" id="KW-0233">DNA recombination</keyword>
<dbReference type="Gene3D" id="1.10.150.130">
    <property type="match status" value="1"/>
</dbReference>
<dbReference type="SUPFAM" id="SSF56349">
    <property type="entry name" value="DNA breaking-rejoining enzymes"/>
    <property type="match status" value="1"/>
</dbReference>